<protein>
    <submittedName>
        <fullName evidence="2">Alpha/beta fold hydrolase</fullName>
    </submittedName>
</protein>
<dbReference type="SUPFAM" id="SSF53474">
    <property type="entry name" value="alpha/beta-Hydrolases"/>
    <property type="match status" value="1"/>
</dbReference>
<dbReference type="Pfam" id="PF01674">
    <property type="entry name" value="Lipase_2"/>
    <property type="match status" value="1"/>
</dbReference>
<feature type="chain" id="PRO_5045526836" evidence="1">
    <location>
        <begin position="30"/>
        <end position="328"/>
    </location>
</feature>
<dbReference type="Gene3D" id="3.40.50.1820">
    <property type="entry name" value="alpha/beta hydrolase"/>
    <property type="match status" value="1"/>
</dbReference>
<name>A0ABT7RS16_9NOCA</name>
<evidence type="ECO:0000256" key="1">
    <source>
        <dbReference type="SAM" id="SignalP"/>
    </source>
</evidence>
<gene>
    <name evidence="2" type="ORF">QT969_19360</name>
</gene>
<evidence type="ECO:0000313" key="3">
    <source>
        <dbReference type="Proteomes" id="UP001233164"/>
    </source>
</evidence>
<dbReference type="InterPro" id="IPR002918">
    <property type="entry name" value="Lipase_EstA/Esterase_EstB"/>
</dbReference>
<keyword evidence="2" id="KW-0378">Hydrolase</keyword>
<comment type="caution">
    <text evidence="2">The sequence shown here is derived from an EMBL/GenBank/DDBJ whole genome shotgun (WGS) entry which is preliminary data.</text>
</comment>
<keyword evidence="1" id="KW-0732">Signal</keyword>
<dbReference type="PANTHER" id="PTHR32015:SF1">
    <property type="entry name" value="LIPASE"/>
    <property type="match status" value="1"/>
</dbReference>
<dbReference type="EMBL" id="JAUBOF010000085">
    <property type="protein sequence ID" value="MDM7490446.1"/>
    <property type="molecule type" value="Genomic_DNA"/>
</dbReference>
<dbReference type="GO" id="GO:0016787">
    <property type="term" value="F:hydrolase activity"/>
    <property type="evidence" value="ECO:0007669"/>
    <property type="project" value="UniProtKB-KW"/>
</dbReference>
<feature type="signal peptide" evidence="1">
    <location>
        <begin position="1"/>
        <end position="29"/>
    </location>
</feature>
<dbReference type="InterPro" id="IPR029058">
    <property type="entry name" value="AB_hydrolase_fold"/>
</dbReference>
<dbReference type="Proteomes" id="UP001233164">
    <property type="component" value="Unassembled WGS sequence"/>
</dbReference>
<sequence>MNGARRIAGALAGIAAAVAAVTGAATVTAAPAPGSSASVPVAPGPVATTHAQAAGYAEEHPGTAPARSNDFGCVPSPDHPRPVVLAHGTDSNSYSDWAAVAPMLAEAGWCVFALDYGKADGADEYGTGDIRVSAAQLGAFVERVRAGTGAGEVDLVGYSQGATVARYYVNRLGGSAVVERWVGVASPSYGGTFYGLGTAAAAAPGATGAAEAFLSVALVQQLQGSELLTELNTPVDTVPGVRYTTIGSRVDEVIQPATNVALHGPGAVNLTIQDLCPQDQTGHFNMVYDPFSLTVIRHALDPERYALGECVPVPLGTGIPELIIESNS</sequence>
<reference evidence="2 3" key="1">
    <citation type="submission" date="2023-06" db="EMBL/GenBank/DDBJ databases">
        <title>Rhodococcus indonesiensis sp. nov a new member of the Rhodococcus ruber lineage isolated from a sediment of neutral hot spring.</title>
        <authorList>
            <person name="Kusuma A.B."/>
            <person name="Fenylestari G."/>
            <person name="Ammar F."/>
            <person name="Nouioui I."/>
            <person name="Goodfellow M."/>
        </authorList>
    </citation>
    <scope>NUCLEOTIDE SEQUENCE [LARGE SCALE GENOMIC DNA]</scope>
    <source>
        <strain evidence="2 3">CSLK01-03</strain>
    </source>
</reference>
<keyword evidence="3" id="KW-1185">Reference proteome</keyword>
<dbReference type="RefSeq" id="WP_289380738.1">
    <property type="nucleotide sequence ID" value="NZ_JAUBOF010000085.1"/>
</dbReference>
<dbReference type="PANTHER" id="PTHR32015">
    <property type="entry name" value="FASTING INDUCED LIPASE"/>
    <property type="match status" value="1"/>
</dbReference>
<evidence type="ECO:0000313" key="2">
    <source>
        <dbReference type="EMBL" id="MDM7490446.1"/>
    </source>
</evidence>
<organism evidence="2 3">
    <name type="scientific">Rhodococcus indonesiensis</name>
    <dbReference type="NCBI Taxonomy" id="3055869"/>
    <lineage>
        <taxon>Bacteria</taxon>
        <taxon>Bacillati</taxon>
        <taxon>Actinomycetota</taxon>
        <taxon>Actinomycetes</taxon>
        <taxon>Mycobacteriales</taxon>
        <taxon>Nocardiaceae</taxon>
        <taxon>Rhodococcus</taxon>
    </lineage>
</organism>
<proteinExistence type="predicted"/>
<accession>A0ABT7RS16</accession>